<organism evidence="2">
    <name type="scientific">Human papillomavirus</name>
    <dbReference type="NCBI Taxonomy" id="10566"/>
    <lineage>
        <taxon>Viruses</taxon>
        <taxon>Monodnaviria</taxon>
        <taxon>Shotokuvirae</taxon>
        <taxon>Cossaviricota</taxon>
        <taxon>Papovaviricetes</taxon>
        <taxon>Zurhausenvirales</taxon>
        <taxon>Papillomaviridae</taxon>
    </lineage>
</organism>
<name>A0A385PS22_9PAPI</name>
<evidence type="ECO:0000313" key="2">
    <source>
        <dbReference type="EMBL" id="AYA94752.1"/>
    </source>
</evidence>
<accession>A0A385PS22</accession>
<reference evidence="2" key="1">
    <citation type="journal article" date="2018" name="Nat. Med.">
        <title>Expanded skin virome in DOCK8-deficient patients.</title>
        <authorList>
            <consortium name="NISC Comparative Sequencing Program"/>
            <person name="Tirosh O."/>
            <person name="Conlan S."/>
            <person name="Deming C."/>
            <person name="Lee-Lin S.Q."/>
            <person name="Huang X."/>
            <person name="Su H.C."/>
            <person name="Freeman A.F."/>
            <person name="Segre J.A."/>
            <person name="Kong H.H."/>
        </authorList>
    </citation>
    <scope>NUCLEOTIDE SEQUENCE</scope>
    <source>
        <strain evidence="2">HPV-mSK_247</strain>
    </source>
</reference>
<feature type="region of interest" description="Disordered" evidence="1">
    <location>
        <begin position="84"/>
        <end position="158"/>
    </location>
</feature>
<evidence type="ECO:0000256" key="1">
    <source>
        <dbReference type="SAM" id="MobiDB-lite"/>
    </source>
</evidence>
<dbReference type="EMBL" id="MH777386">
    <property type="protein sequence ID" value="AYA94752.1"/>
    <property type="molecule type" value="Genomic_DNA"/>
</dbReference>
<sequence length="192" mass="22252">MMSKIHFLIPTGTIFTIRMQMINGIKLQAKLIIMVYILRNQMGTELILNYLKKMQPLMDDQDNGLLDIKKPLFLLLLLVHPGPPSSRKQGAPPSTPKPSRKPTVRIEDLKVTPPNPPNFLLRRQLFPLDEDDEDPEKENHPLENGEEPSNQQVQPPSELHRMLTKWEELIDQLIDIISHDLHDFKQRLGIHR</sequence>
<protein>
    <submittedName>
        <fullName evidence="2">E4 protein</fullName>
    </submittedName>
</protein>
<proteinExistence type="predicted"/>